<dbReference type="InterPro" id="IPR013106">
    <property type="entry name" value="Ig_V-set"/>
</dbReference>
<proteinExistence type="predicted"/>
<dbReference type="PANTHER" id="PTHR19367">
    <property type="entry name" value="T-CELL RECEPTOR ALPHA CHAIN V REGION"/>
    <property type="match status" value="1"/>
</dbReference>
<sequence>MYYILFSMTGDSMANSIKPQFTHEVVDEGDKITLSCSYKILTGTTGNYLHWYRQYPKSEPKFLLYISQRGDLIPNNPPKMTAKVDDGDKKQVDLIISSAAVSDSALYYCALVPTVTGNPAALYKNLYTVELY</sequence>
<dbReference type="SUPFAM" id="SSF48726">
    <property type="entry name" value="Immunoglobulin"/>
    <property type="match status" value="1"/>
</dbReference>
<dbReference type="SMART" id="SM00409">
    <property type="entry name" value="IG"/>
    <property type="match status" value="1"/>
</dbReference>
<evidence type="ECO:0000256" key="5">
    <source>
        <dbReference type="ARBA" id="ARBA00043266"/>
    </source>
</evidence>
<dbReference type="EMBL" id="MU556543">
    <property type="protein sequence ID" value="KAI5615033.1"/>
    <property type="molecule type" value="Genomic_DNA"/>
</dbReference>
<dbReference type="Pfam" id="PF07686">
    <property type="entry name" value="V-set"/>
    <property type="match status" value="1"/>
</dbReference>
<dbReference type="InterPro" id="IPR003599">
    <property type="entry name" value="Ig_sub"/>
</dbReference>
<evidence type="ECO:0000256" key="4">
    <source>
        <dbReference type="ARBA" id="ARBA00023319"/>
    </source>
</evidence>
<keyword evidence="2" id="KW-1064">Adaptive immunity</keyword>
<keyword evidence="8" id="KW-1185">Reference proteome</keyword>
<dbReference type="SMART" id="SM00406">
    <property type="entry name" value="IGv"/>
    <property type="match status" value="1"/>
</dbReference>
<dbReference type="AlphaFoldDB" id="A0AAD5AEN1"/>
<feature type="domain" description="Ig-like" evidence="6">
    <location>
        <begin position="19"/>
        <end position="109"/>
    </location>
</feature>
<dbReference type="InterPro" id="IPR051287">
    <property type="entry name" value="TCR_variable_region"/>
</dbReference>
<keyword evidence="5" id="KW-1279">T cell receptor</keyword>
<gene>
    <name evidence="7" type="ORF">C0J50_10921</name>
</gene>
<evidence type="ECO:0000256" key="2">
    <source>
        <dbReference type="ARBA" id="ARBA00023130"/>
    </source>
</evidence>
<dbReference type="GO" id="GO:0002250">
    <property type="term" value="P:adaptive immune response"/>
    <property type="evidence" value="ECO:0007669"/>
    <property type="project" value="UniProtKB-KW"/>
</dbReference>
<name>A0AAD5AEN1_SILAS</name>
<evidence type="ECO:0000259" key="6">
    <source>
        <dbReference type="PROSITE" id="PS50835"/>
    </source>
</evidence>
<protein>
    <recommendedName>
        <fullName evidence="6">Ig-like domain-containing protein</fullName>
    </recommendedName>
</protein>
<dbReference type="Proteomes" id="UP001205998">
    <property type="component" value="Unassembled WGS sequence"/>
</dbReference>
<dbReference type="PANTHER" id="PTHR19367:SF18">
    <property type="entry name" value="T CELL RECEPTOR ALPHA VARIABLE 16"/>
    <property type="match status" value="1"/>
</dbReference>
<dbReference type="Gene3D" id="2.60.40.10">
    <property type="entry name" value="Immunoglobulins"/>
    <property type="match status" value="1"/>
</dbReference>
<evidence type="ECO:0000313" key="7">
    <source>
        <dbReference type="EMBL" id="KAI5615033.1"/>
    </source>
</evidence>
<feature type="non-terminal residue" evidence="7">
    <location>
        <position position="132"/>
    </location>
</feature>
<dbReference type="InterPro" id="IPR013783">
    <property type="entry name" value="Ig-like_fold"/>
</dbReference>
<keyword evidence="4" id="KW-0393">Immunoglobulin domain</keyword>
<dbReference type="PROSITE" id="PS50835">
    <property type="entry name" value="IG_LIKE"/>
    <property type="match status" value="1"/>
</dbReference>
<dbReference type="InterPro" id="IPR007110">
    <property type="entry name" value="Ig-like_dom"/>
</dbReference>
<evidence type="ECO:0000256" key="1">
    <source>
        <dbReference type="ARBA" id="ARBA00022729"/>
    </source>
</evidence>
<dbReference type="GO" id="GO:0042101">
    <property type="term" value="C:T cell receptor complex"/>
    <property type="evidence" value="ECO:0007669"/>
    <property type="project" value="UniProtKB-KW"/>
</dbReference>
<dbReference type="InterPro" id="IPR036179">
    <property type="entry name" value="Ig-like_dom_sf"/>
</dbReference>
<accession>A0AAD5AEN1</accession>
<organism evidence="7 8">
    <name type="scientific">Silurus asotus</name>
    <name type="common">Amur catfish</name>
    <name type="synonym">Parasilurus asotus</name>
    <dbReference type="NCBI Taxonomy" id="30991"/>
    <lineage>
        <taxon>Eukaryota</taxon>
        <taxon>Metazoa</taxon>
        <taxon>Chordata</taxon>
        <taxon>Craniata</taxon>
        <taxon>Vertebrata</taxon>
        <taxon>Euteleostomi</taxon>
        <taxon>Actinopterygii</taxon>
        <taxon>Neopterygii</taxon>
        <taxon>Teleostei</taxon>
        <taxon>Ostariophysi</taxon>
        <taxon>Siluriformes</taxon>
        <taxon>Siluridae</taxon>
        <taxon>Silurus</taxon>
    </lineage>
</organism>
<evidence type="ECO:0000256" key="3">
    <source>
        <dbReference type="ARBA" id="ARBA00023170"/>
    </source>
</evidence>
<keyword evidence="3" id="KW-0675">Receptor</keyword>
<keyword evidence="5" id="KW-0391">Immunity</keyword>
<keyword evidence="1" id="KW-0732">Signal</keyword>
<reference evidence="7" key="1">
    <citation type="submission" date="2018-07" db="EMBL/GenBank/DDBJ databases">
        <title>Comparative genomics of catfishes provides insights into carnivory and benthic adaptation.</title>
        <authorList>
            <person name="Zhang Y."/>
            <person name="Wang D."/>
            <person name="Peng Z."/>
            <person name="Zheng S."/>
            <person name="Shao F."/>
            <person name="Tao W."/>
        </authorList>
    </citation>
    <scope>NUCLEOTIDE SEQUENCE</scope>
    <source>
        <strain evidence="7">Chongqing</strain>
    </source>
</reference>
<evidence type="ECO:0000313" key="8">
    <source>
        <dbReference type="Proteomes" id="UP001205998"/>
    </source>
</evidence>
<comment type="caution">
    <text evidence="7">The sequence shown here is derived from an EMBL/GenBank/DDBJ whole genome shotgun (WGS) entry which is preliminary data.</text>
</comment>